<evidence type="ECO:0000256" key="6">
    <source>
        <dbReference type="ARBA" id="ARBA00023158"/>
    </source>
</evidence>
<dbReference type="Pfam" id="PF26253">
    <property type="entry name" value="RdRP_head"/>
    <property type="match status" value="1"/>
</dbReference>
<evidence type="ECO:0000256" key="3">
    <source>
        <dbReference type="ARBA" id="ARBA00022679"/>
    </source>
</evidence>
<keyword evidence="5 8" id="KW-0694">RNA-binding</keyword>
<keyword evidence="13" id="KW-1185">Reference proteome</keyword>
<evidence type="ECO:0000313" key="12">
    <source>
        <dbReference type="EMBL" id="KAF7722345.1"/>
    </source>
</evidence>
<evidence type="ECO:0000256" key="2">
    <source>
        <dbReference type="ARBA" id="ARBA00022484"/>
    </source>
</evidence>
<dbReference type="EMBL" id="JABAYA010000200">
    <property type="protein sequence ID" value="KAF7722345.1"/>
    <property type="molecule type" value="Genomic_DNA"/>
</dbReference>
<evidence type="ECO:0000259" key="11">
    <source>
        <dbReference type="PROSITE" id="PS50102"/>
    </source>
</evidence>
<dbReference type="PANTHER" id="PTHR23079:SF55">
    <property type="entry name" value="RNA-DIRECTED RNA POLYMERASE"/>
    <property type="match status" value="1"/>
</dbReference>
<gene>
    <name evidence="12" type="ORF">EC973_003435</name>
</gene>
<evidence type="ECO:0000256" key="8">
    <source>
        <dbReference type="PROSITE-ProRule" id="PRU00176"/>
    </source>
</evidence>
<dbReference type="InterPro" id="IPR057596">
    <property type="entry name" value="RDRP_core"/>
</dbReference>
<evidence type="ECO:0000256" key="1">
    <source>
        <dbReference type="ARBA" id="ARBA00005762"/>
    </source>
</evidence>
<evidence type="ECO:0000256" key="9">
    <source>
        <dbReference type="RuleBase" id="RU363098"/>
    </source>
</evidence>
<dbReference type="InterPro" id="IPR012677">
    <property type="entry name" value="Nucleotide-bd_a/b_plait_sf"/>
</dbReference>
<feature type="compositionally biased region" description="Basic and acidic residues" evidence="10">
    <location>
        <begin position="1203"/>
        <end position="1212"/>
    </location>
</feature>
<feature type="compositionally biased region" description="Acidic residues" evidence="10">
    <location>
        <begin position="1172"/>
        <end position="1195"/>
    </location>
</feature>
<comment type="similarity">
    <text evidence="1 9">Belongs to the RdRP family.</text>
</comment>
<dbReference type="InterPro" id="IPR035979">
    <property type="entry name" value="RBD_domain_sf"/>
</dbReference>
<dbReference type="PROSITE" id="PS50102">
    <property type="entry name" value="RRM"/>
    <property type="match status" value="1"/>
</dbReference>
<dbReference type="GO" id="GO:0003968">
    <property type="term" value="F:RNA-directed RNA polymerase activity"/>
    <property type="evidence" value="ECO:0007669"/>
    <property type="project" value="UniProtKB-KW"/>
</dbReference>
<sequence>MTTNARSAREPPGKRRPPHSRTNEEKSDRCILVQGLNPKTPPGTVRDFFSRYGEIELVDINVDDNEVPDGSAIVLFRRIPYTYAFINERLSIDNRPVRVSFAPEKESDDRSFKNSRQFHKSRFPAKYFSMGVMAHPKTFVECWTTHEQVALIVNYDLRNIQIHFSHLNENYRLEFNFKNLNGDIKMEREHQAFYFTIPLKYPARFWRQNKKAVKETKTSIRIGGQWERVIDIPIAANSLSLKDTTLRRTAVMLVRPKDKLEIGYWTVYRVRFHPPQGMQGQIARMLEEAATYNLVPRELHLQRPTLTVVKASSIDPPIGHVQRASLITSFDVLYTLESMITNYYLDEYNLDHSFYDKLEQLRRLNPAIACGLLELMAMEKKRVWDPTSALLDVWDRVGMKVQNQKSLPPHCASMRKILVTPSSIYVQPPTVETTNRVVRAFQEHADRFIRVQFVDEGLSRISASHTGTSNEAIYNRIYTVLKDGIQIGARRYDFLAFSSSQLRDHGCWFFAPTKDLNANRIREWMGTFSHVKIIAKHAVRMGQCFSSTRPITRLQENEIEEIAEVEKNGFTFSDGVGKISLELAREVALKMELKTVPSAFQFRLGGAKGVLAIAKDLNGRKVQLRPSQIKFRSNHHMLEVIRYSTLIPAYLNRQAITLLSALGVKDEIFMKLMEDMISGLNRMLENPNEAVRVLLSNLDEFGTTRMMARIIGAGFLEKKDPHILNLLNVFRVSVLKDLKKKAKINVPKGAFLLGVMDETRSLKEGEVFCQISQASETAGKMTVIEGECVVFRNPCFHPGDVRVVKAVDCPKLRHLSDVLVFSAEGYRDVPSMCSGGDLDGDDYTIFWDKNLMPKIKNYPPMDYKAEEPQQVDDVQIGHILKFFVNYINNDNLGQIANAHLATADRSAKGAFDGACLRLAQLHSLAVDFPKSGKRAVLDEDLRVRIFPDFMQKKDKEMYVSNKVLGRIYRAVHKDEYKDYRDQLQDDAIYDARLRVPNMERYIVDARDNRARYNRDLMSLMNQYGVQTEAEIVSGFIIKWLKKGNRKSTHEVQKQTMAAVNNLMKFWRRQFEREFLSEGEKREISSETRAELEAKAAAWYYVTYHAEERRRDLSVEGQFLSFPWVVYDIICDVAKKNNHRVPTEDQTQPIDDNLADALWQQRAGKALIVAVSDSEDESEEEEEEEDEDNEDEEDTQVESITLNDLRRGNERRRTPASAAAKASDASTLFDSSSPSIQLSSRYSRPDEPRLVTNTTDEGLLDALLG</sequence>
<dbReference type="CDD" id="cd00590">
    <property type="entry name" value="RRM_SF"/>
    <property type="match status" value="1"/>
</dbReference>
<dbReference type="Gene3D" id="3.30.70.330">
    <property type="match status" value="1"/>
</dbReference>
<keyword evidence="4 9" id="KW-0548">Nucleotidyltransferase</keyword>
<proteinExistence type="inferred from homology"/>
<dbReference type="GO" id="GO:0030422">
    <property type="term" value="P:siRNA processing"/>
    <property type="evidence" value="ECO:0007669"/>
    <property type="project" value="TreeGrafter"/>
</dbReference>
<keyword evidence="2 9" id="KW-0696">RNA-directed RNA polymerase</keyword>
<dbReference type="InterPro" id="IPR007855">
    <property type="entry name" value="RDRP"/>
</dbReference>
<comment type="caution">
    <text evidence="12">The sequence shown here is derived from an EMBL/GenBank/DDBJ whole genome shotgun (WGS) entry which is preliminary data.</text>
</comment>
<evidence type="ECO:0000256" key="5">
    <source>
        <dbReference type="ARBA" id="ARBA00022884"/>
    </source>
</evidence>
<keyword evidence="6" id="KW-0943">RNA-mediated gene silencing</keyword>
<dbReference type="SUPFAM" id="SSF54928">
    <property type="entry name" value="RNA-binding domain, RBD"/>
    <property type="match status" value="1"/>
</dbReference>
<dbReference type="PANTHER" id="PTHR23079">
    <property type="entry name" value="RNA-DEPENDENT RNA POLYMERASE"/>
    <property type="match status" value="1"/>
</dbReference>
<feature type="region of interest" description="Disordered" evidence="10">
    <location>
        <begin position="1169"/>
        <end position="1264"/>
    </location>
</feature>
<dbReference type="InterPro" id="IPR000504">
    <property type="entry name" value="RRM_dom"/>
</dbReference>
<reference evidence="12" key="1">
    <citation type="submission" date="2020-01" db="EMBL/GenBank/DDBJ databases">
        <title>Genome Sequencing of Three Apophysomyces-Like Fungal Strains Confirms a Novel Fungal Genus in the Mucoromycota with divergent Burkholderia-like Endosymbiotic Bacteria.</title>
        <authorList>
            <person name="Stajich J.E."/>
            <person name="Macias A.M."/>
            <person name="Carter-House D."/>
            <person name="Lovett B."/>
            <person name="Kasson L.R."/>
            <person name="Berry K."/>
            <person name="Grigoriev I."/>
            <person name="Chang Y."/>
            <person name="Spatafora J."/>
            <person name="Kasson M.T."/>
        </authorList>
    </citation>
    <scope>NUCLEOTIDE SEQUENCE</scope>
    <source>
        <strain evidence="12">NRRL A-21654</strain>
    </source>
</reference>
<evidence type="ECO:0000256" key="10">
    <source>
        <dbReference type="SAM" id="MobiDB-lite"/>
    </source>
</evidence>
<feature type="region of interest" description="Disordered" evidence="10">
    <location>
        <begin position="1"/>
        <end position="27"/>
    </location>
</feature>
<dbReference type="Pfam" id="PF05183">
    <property type="entry name" value="RdRP"/>
    <property type="match status" value="1"/>
</dbReference>
<feature type="compositionally biased region" description="Polar residues" evidence="10">
    <location>
        <begin position="1227"/>
        <end position="1241"/>
    </location>
</feature>
<evidence type="ECO:0000256" key="4">
    <source>
        <dbReference type="ARBA" id="ARBA00022695"/>
    </source>
</evidence>
<dbReference type="Proteomes" id="UP000605846">
    <property type="component" value="Unassembled WGS sequence"/>
</dbReference>
<evidence type="ECO:0000256" key="7">
    <source>
        <dbReference type="ARBA" id="ARBA00048744"/>
    </source>
</evidence>
<dbReference type="OrthoDB" id="6513042at2759"/>
<dbReference type="GO" id="GO:0031380">
    <property type="term" value="C:nuclear RNA-directed RNA polymerase complex"/>
    <property type="evidence" value="ECO:0007669"/>
    <property type="project" value="TreeGrafter"/>
</dbReference>
<dbReference type="GO" id="GO:0003723">
    <property type="term" value="F:RNA binding"/>
    <property type="evidence" value="ECO:0007669"/>
    <property type="project" value="UniProtKB-UniRule"/>
</dbReference>
<feature type="domain" description="RRM" evidence="11">
    <location>
        <begin position="29"/>
        <end position="104"/>
    </location>
</feature>
<name>A0A8H7BFT5_9FUNG</name>
<comment type="catalytic activity">
    <reaction evidence="7 9">
        <text>RNA(n) + a ribonucleoside 5'-triphosphate = RNA(n+1) + diphosphate</text>
        <dbReference type="Rhea" id="RHEA:21248"/>
        <dbReference type="Rhea" id="RHEA-COMP:14527"/>
        <dbReference type="Rhea" id="RHEA-COMP:17342"/>
        <dbReference type="ChEBI" id="CHEBI:33019"/>
        <dbReference type="ChEBI" id="CHEBI:61557"/>
        <dbReference type="ChEBI" id="CHEBI:140395"/>
        <dbReference type="EC" id="2.7.7.48"/>
    </reaction>
</comment>
<evidence type="ECO:0000313" key="13">
    <source>
        <dbReference type="Proteomes" id="UP000605846"/>
    </source>
</evidence>
<dbReference type="AlphaFoldDB" id="A0A8H7BFT5"/>
<organism evidence="12 13">
    <name type="scientific">Apophysomyces ossiformis</name>
    <dbReference type="NCBI Taxonomy" id="679940"/>
    <lineage>
        <taxon>Eukaryota</taxon>
        <taxon>Fungi</taxon>
        <taxon>Fungi incertae sedis</taxon>
        <taxon>Mucoromycota</taxon>
        <taxon>Mucoromycotina</taxon>
        <taxon>Mucoromycetes</taxon>
        <taxon>Mucorales</taxon>
        <taxon>Mucorineae</taxon>
        <taxon>Mucoraceae</taxon>
        <taxon>Apophysomyces</taxon>
    </lineage>
</organism>
<dbReference type="EC" id="2.7.7.48" evidence="9"/>
<feature type="compositionally biased region" description="Low complexity" evidence="10">
    <location>
        <begin position="1215"/>
        <end position="1225"/>
    </location>
</feature>
<accession>A0A8H7BFT5</accession>
<protein>
    <recommendedName>
        <fullName evidence="9">RNA-dependent RNA polymerase</fullName>
        <ecNumber evidence="9">2.7.7.48</ecNumber>
    </recommendedName>
</protein>
<keyword evidence="3 9" id="KW-0808">Transferase</keyword>
<dbReference type="InterPro" id="IPR058752">
    <property type="entry name" value="RDRP_C_head"/>
</dbReference>
<dbReference type="SMART" id="SM00360">
    <property type="entry name" value="RRM"/>
    <property type="match status" value="1"/>
</dbReference>